<accession>A0ABV1HUU5</accession>
<feature type="transmembrane region" description="Helical" evidence="8">
    <location>
        <begin position="512"/>
        <end position="533"/>
    </location>
</feature>
<keyword evidence="10" id="KW-1185">Reference proteome</keyword>
<dbReference type="EMBL" id="JBBMFI010000029">
    <property type="protein sequence ID" value="MEQ2566085.1"/>
    <property type="molecule type" value="Genomic_DNA"/>
</dbReference>
<keyword evidence="4 8" id="KW-1003">Cell membrane</keyword>
<comment type="similarity">
    <text evidence="2 8">Belongs to the alanine or glycine:cation symporter (AGCS) (TC 2.A.25) family.</text>
</comment>
<reference evidence="9 10" key="1">
    <citation type="submission" date="2024-03" db="EMBL/GenBank/DDBJ databases">
        <title>Human intestinal bacterial collection.</title>
        <authorList>
            <person name="Pauvert C."/>
            <person name="Hitch T.C.A."/>
            <person name="Clavel T."/>
        </authorList>
    </citation>
    <scope>NUCLEOTIDE SEQUENCE [LARGE SCALE GENOMIC DNA]</scope>
    <source>
        <strain evidence="9 10">CLA-AP-H18</strain>
    </source>
</reference>
<feature type="transmembrane region" description="Helical" evidence="8">
    <location>
        <begin position="103"/>
        <end position="124"/>
    </location>
</feature>
<keyword evidence="6 8" id="KW-1133">Transmembrane helix</keyword>
<keyword evidence="8" id="KW-0769">Symport</keyword>
<comment type="caution">
    <text evidence="9">The sequence shown here is derived from an EMBL/GenBank/DDBJ whole genome shotgun (WGS) entry which is preliminary data.</text>
</comment>
<dbReference type="InterPro" id="IPR001463">
    <property type="entry name" value="Na/Ala_symport"/>
</dbReference>
<feature type="transmembrane region" description="Helical" evidence="8">
    <location>
        <begin position="70"/>
        <end position="97"/>
    </location>
</feature>
<keyword evidence="7 8" id="KW-0472">Membrane</keyword>
<evidence type="ECO:0000256" key="7">
    <source>
        <dbReference type="ARBA" id="ARBA00023136"/>
    </source>
</evidence>
<evidence type="ECO:0000313" key="10">
    <source>
        <dbReference type="Proteomes" id="UP001478133"/>
    </source>
</evidence>
<evidence type="ECO:0000256" key="3">
    <source>
        <dbReference type="ARBA" id="ARBA00022448"/>
    </source>
</evidence>
<feature type="transmembrane region" description="Helical" evidence="8">
    <location>
        <begin position="190"/>
        <end position="210"/>
    </location>
</feature>
<dbReference type="Gene3D" id="1.20.1740.10">
    <property type="entry name" value="Amino acid/polyamine transporter I"/>
    <property type="match status" value="1"/>
</dbReference>
<proteinExistence type="inferred from homology"/>
<feature type="transmembrane region" description="Helical" evidence="8">
    <location>
        <begin position="253"/>
        <end position="276"/>
    </location>
</feature>
<dbReference type="PANTHER" id="PTHR30330">
    <property type="entry name" value="AGSS FAMILY TRANSPORTER, SODIUM-ALANINE"/>
    <property type="match status" value="1"/>
</dbReference>
<dbReference type="PRINTS" id="PR00175">
    <property type="entry name" value="NAALASMPORT"/>
</dbReference>
<keyword evidence="3 8" id="KW-0813">Transport</keyword>
<feature type="transmembrane region" description="Helical" evidence="8">
    <location>
        <begin position="222"/>
        <end position="241"/>
    </location>
</feature>
<feature type="transmembrane region" description="Helical" evidence="8">
    <location>
        <begin position="539"/>
        <end position="556"/>
    </location>
</feature>
<evidence type="ECO:0000256" key="1">
    <source>
        <dbReference type="ARBA" id="ARBA00004651"/>
    </source>
</evidence>
<feature type="transmembrane region" description="Helical" evidence="8">
    <location>
        <begin position="20"/>
        <end position="41"/>
    </location>
</feature>
<evidence type="ECO:0000256" key="2">
    <source>
        <dbReference type="ARBA" id="ARBA00009261"/>
    </source>
</evidence>
<evidence type="ECO:0000256" key="6">
    <source>
        <dbReference type="ARBA" id="ARBA00022989"/>
    </source>
</evidence>
<gene>
    <name evidence="9" type="ORF">ABFO16_07520</name>
</gene>
<keyword evidence="5 8" id="KW-0812">Transmembrane</keyword>
<sequence length="581" mass="62079">MEHFMNSLQTVLNDIDNAVWGPVMLILLVGTGVYLTFRFGFLTWRNLFPSLKALFSKESRIKKDGGKGDVSPFAALMTALASTIGTGNIVGVATAMVAGGPGALVWMWISAAFGITTKFAECALSIKYRVVNDRGEMLGGPMYSIKAAFHDKLPGKILAVLFAIFALLASFGIGNLTQANSISDAVNSTFTIPTWVTGLILTVMVLIIVLGGIQSISKVSSVLVPAMAVFYIIAGLVVIFGNISGIPEGLKNIFVMAFSGKSVAGGIAGTLTATMLNSMRYGVGRGVFSNEAGMGSAAIAAAAAHTDNHIRQGYINMCGTFLDTIVVCTITGLAIASSGVLGTTNAAMDGTYVIDNNKITIASHNIGSDSSYKDTIYEYALTDDGFSLTDDSGNVTNYTPCTKEKIATNQETDFDKKMDGVEAKATETTLQGTWQDESGNNVKFSTDGQYESLTLTTGAKLTIEAFRSVLGDVGAYLVTIGLILFAFSTILGWEYNGEKALEFLAKKPLVCYIYRIIFSLVVYFGAVISLDIVWSFSDIANALMIVPNVIAVLILSNKLAKETKKFQPIWKEERGKAKNNK</sequence>
<dbReference type="PANTHER" id="PTHR30330:SF3">
    <property type="entry name" value="TRANSCRIPTIONAL REGULATOR, LRP FAMILY"/>
    <property type="match status" value="1"/>
</dbReference>
<feature type="transmembrane region" description="Helical" evidence="8">
    <location>
        <begin position="321"/>
        <end position="341"/>
    </location>
</feature>
<feature type="transmembrane region" description="Helical" evidence="8">
    <location>
        <begin position="473"/>
        <end position="491"/>
    </location>
</feature>
<organism evidence="9 10">
    <name type="scientific">Ruminococcoides intestinihominis</name>
    <dbReference type="NCBI Taxonomy" id="3133161"/>
    <lineage>
        <taxon>Bacteria</taxon>
        <taxon>Bacillati</taxon>
        <taxon>Bacillota</taxon>
        <taxon>Clostridia</taxon>
        <taxon>Eubacteriales</taxon>
        <taxon>Oscillospiraceae</taxon>
        <taxon>Ruminococcoides</taxon>
    </lineage>
</organism>
<dbReference type="Pfam" id="PF01235">
    <property type="entry name" value="Na_Ala_symp"/>
    <property type="match status" value="2"/>
</dbReference>
<dbReference type="NCBIfam" id="TIGR00835">
    <property type="entry name" value="agcS"/>
    <property type="match status" value="1"/>
</dbReference>
<comment type="subcellular location">
    <subcellularLocation>
        <location evidence="1 8">Cell membrane</location>
        <topology evidence="1 8">Multi-pass membrane protein</topology>
    </subcellularLocation>
</comment>
<evidence type="ECO:0000256" key="5">
    <source>
        <dbReference type="ARBA" id="ARBA00022692"/>
    </source>
</evidence>
<evidence type="ECO:0000256" key="8">
    <source>
        <dbReference type="RuleBase" id="RU363064"/>
    </source>
</evidence>
<name>A0ABV1HUU5_9FIRM</name>
<feature type="transmembrane region" description="Helical" evidence="8">
    <location>
        <begin position="157"/>
        <end position="178"/>
    </location>
</feature>
<evidence type="ECO:0000313" key="9">
    <source>
        <dbReference type="EMBL" id="MEQ2566085.1"/>
    </source>
</evidence>
<evidence type="ECO:0000256" key="4">
    <source>
        <dbReference type="ARBA" id="ARBA00022475"/>
    </source>
</evidence>
<protein>
    <submittedName>
        <fullName evidence="9">Sodium:alanine symporter family protein</fullName>
    </submittedName>
</protein>
<dbReference type="Proteomes" id="UP001478133">
    <property type="component" value="Unassembled WGS sequence"/>
</dbReference>